<name>A0ABP8J0Z3_9MICO</name>
<dbReference type="EMBL" id="BAABGL010000002">
    <property type="protein sequence ID" value="GAA4383023.1"/>
    <property type="molecule type" value="Genomic_DNA"/>
</dbReference>
<reference evidence="2" key="1">
    <citation type="journal article" date="2019" name="Int. J. Syst. Evol. Microbiol.">
        <title>The Global Catalogue of Microorganisms (GCM) 10K type strain sequencing project: providing services to taxonomists for standard genome sequencing and annotation.</title>
        <authorList>
            <consortium name="The Broad Institute Genomics Platform"/>
            <consortium name="The Broad Institute Genome Sequencing Center for Infectious Disease"/>
            <person name="Wu L."/>
            <person name="Ma J."/>
        </authorList>
    </citation>
    <scope>NUCLEOTIDE SEQUENCE [LARGE SCALE GENOMIC DNA]</scope>
    <source>
        <strain evidence="2">JCM 17808</strain>
    </source>
</reference>
<gene>
    <name evidence="1" type="ORF">GCM10023167_02170</name>
</gene>
<dbReference type="Gene3D" id="3.40.50.1820">
    <property type="entry name" value="alpha/beta hydrolase"/>
    <property type="match status" value="1"/>
</dbReference>
<dbReference type="InterPro" id="IPR029058">
    <property type="entry name" value="AB_hydrolase_fold"/>
</dbReference>
<evidence type="ECO:0008006" key="3">
    <source>
        <dbReference type="Google" id="ProtNLM"/>
    </source>
</evidence>
<proteinExistence type="predicted"/>
<keyword evidence="2" id="KW-1185">Reference proteome</keyword>
<sequence>MSHGVSTHGGPGGTRARTEDLADFAAELRGIAEEVAELFLRSAGSELDPVLELSAVTAPTTAFEVSRRSTEFLGAAAGVSGRLAGTGIALGAAMLAYRAAEDFAARLFDRVLTAMGNVLGHAVRTAIPLLAPVLFRGLVTAGVVLAIADRIGLDELLEDAFGIDLPEITAAGLAVLGRELFAGSDGAARIIEHVLPGFAAGFLGVPPGLQAQFGDRGPWPHDSQSVTEWVIAGGRAGGLMRRTGVDVEHAERSPGRRPARAPAGLPELFARTLAGHRGRDNGRVQIERIRGADGAVRWIVYVPATTDWSARTGKNSTDLTTNVEGVAGHDTAMRETVRQAVAEAGIGAEEEVMLVGYSQGGITAASLAADPAFRNSVSVTALLTVASPVSDFDIPDGISTLSIEHEQDLVPDLDGGENPDRPHWTTITVDLDTDALRDDELSAGRTEDQIDEVLANPGFAHGGDVYAATIDRLHREGEPGLLAWQDSRAGFFSGEVESVQDSVGTRR</sequence>
<dbReference type="SUPFAM" id="SSF53474">
    <property type="entry name" value="alpha/beta-Hydrolases"/>
    <property type="match status" value="1"/>
</dbReference>
<evidence type="ECO:0000313" key="1">
    <source>
        <dbReference type="EMBL" id="GAA4383023.1"/>
    </source>
</evidence>
<comment type="caution">
    <text evidence="1">The sequence shown here is derived from an EMBL/GenBank/DDBJ whole genome shotgun (WGS) entry which is preliminary data.</text>
</comment>
<dbReference type="Proteomes" id="UP001500642">
    <property type="component" value="Unassembled WGS sequence"/>
</dbReference>
<organism evidence="1 2">
    <name type="scientific">Brevibacterium pityocampae</name>
    <dbReference type="NCBI Taxonomy" id="506594"/>
    <lineage>
        <taxon>Bacteria</taxon>
        <taxon>Bacillati</taxon>
        <taxon>Actinomycetota</taxon>
        <taxon>Actinomycetes</taxon>
        <taxon>Micrococcales</taxon>
        <taxon>Brevibacteriaceae</taxon>
        <taxon>Brevibacterium</taxon>
    </lineage>
</organism>
<evidence type="ECO:0000313" key="2">
    <source>
        <dbReference type="Proteomes" id="UP001500642"/>
    </source>
</evidence>
<accession>A0ABP8J0Z3</accession>
<protein>
    <recommendedName>
        <fullName evidence="3">Alpha/beta hydrolase family protein</fullName>
    </recommendedName>
</protein>
<dbReference type="RefSeq" id="WP_345029178.1">
    <property type="nucleotide sequence ID" value="NZ_BAABGL010000002.1"/>
</dbReference>